<dbReference type="STRING" id="1842727.RD110_08735"/>
<organism evidence="3 4">
    <name type="scientific">Rhodoferax koreensis</name>
    <dbReference type="NCBI Taxonomy" id="1842727"/>
    <lineage>
        <taxon>Bacteria</taxon>
        <taxon>Pseudomonadati</taxon>
        <taxon>Pseudomonadota</taxon>
        <taxon>Betaproteobacteria</taxon>
        <taxon>Burkholderiales</taxon>
        <taxon>Comamonadaceae</taxon>
        <taxon>Rhodoferax</taxon>
    </lineage>
</organism>
<dbReference type="RefSeq" id="WP_076198617.1">
    <property type="nucleotide sequence ID" value="NZ_CP019236.1"/>
</dbReference>
<dbReference type="OrthoDB" id="8547832at2"/>
<accession>A0A1P8JU45</accession>
<feature type="domain" description="UspA" evidence="2">
    <location>
        <begin position="1"/>
        <end position="145"/>
    </location>
</feature>
<name>A0A1P8JU45_9BURK</name>
<evidence type="ECO:0000259" key="2">
    <source>
        <dbReference type="Pfam" id="PF00582"/>
    </source>
</evidence>
<dbReference type="Pfam" id="PF00582">
    <property type="entry name" value="Usp"/>
    <property type="match status" value="1"/>
</dbReference>
<proteinExistence type="inferred from homology"/>
<comment type="similarity">
    <text evidence="1">Belongs to the universal stress protein A family.</text>
</comment>
<dbReference type="EMBL" id="CP019236">
    <property type="protein sequence ID" value="APW37272.1"/>
    <property type="molecule type" value="Genomic_DNA"/>
</dbReference>
<evidence type="ECO:0000313" key="3">
    <source>
        <dbReference type="EMBL" id="APW37272.1"/>
    </source>
</evidence>
<dbReference type="PANTHER" id="PTHR46268:SF15">
    <property type="entry name" value="UNIVERSAL STRESS PROTEIN HP_0031"/>
    <property type="match status" value="1"/>
</dbReference>
<reference evidence="3 4" key="1">
    <citation type="submission" date="2017-01" db="EMBL/GenBank/DDBJ databases">
        <authorList>
            <person name="Mah S.A."/>
            <person name="Swanson W.J."/>
            <person name="Moy G.W."/>
            <person name="Vacquier V.D."/>
        </authorList>
    </citation>
    <scope>NUCLEOTIDE SEQUENCE [LARGE SCALE GENOMIC DNA]</scope>
    <source>
        <strain evidence="3 4">DCY110</strain>
    </source>
</reference>
<dbReference type="KEGG" id="rhy:RD110_08735"/>
<dbReference type="InterPro" id="IPR014729">
    <property type="entry name" value="Rossmann-like_a/b/a_fold"/>
</dbReference>
<dbReference type="InterPro" id="IPR006016">
    <property type="entry name" value="UspA"/>
</dbReference>
<dbReference type="Proteomes" id="UP000186609">
    <property type="component" value="Chromosome"/>
</dbReference>
<sequence length="150" mass="16277">MYKKILVPLDGSDTAERGLLEAMRMASELKATLVLLHVIDDFPMLVEMASVQAYEETMAHLRSVGQRLLDGAQKSAEESDVAAETRLREITRERVGQAIVEEAGAAGCDLIVMGTHGRRGFNRVMMGSDAEFVARASTVPVLLVRSVSGT</sequence>
<evidence type="ECO:0000256" key="1">
    <source>
        <dbReference type="ARBA" id="ARBA00008791"/>
    </source>
</evidence>
<dbReference type="PRINTS" id="PR01438">
    <property type="entry name" value="UNVRSLSTRESS"/>
</dbReference>
<dbReference type="InterPro" id="IPR006015">
    <property type="entry name" value="Universal_stress_UspA"/>
</dbReference>
<dbReference type="PANTHER" id="PTHR46268">
    <property type="entry name" value="STRESS RESPONSE PROTEIN NHAX"/>
    <property type="match status" value="1"/>
</dbReference>
<keyword evidence="4" id="KW-1185">Reference proteome</keyword>
<protein>
    <submittedName>
        <fullName evidence="3">Universal stress protein UspA</fullName>
    </submittedName>
</protein>
<dbReference type="Gene3D" id="3.40.50.620">
    <property type="entry name" value="HUPs"/>
    <property type="match status" value="1"/>
</dbReference>
<gene>
    <name evidence="3" type="ORF">RD110_08735</name>
</gene>
<dbReference type="SUPFAM" id="SSF52402">
    <property type="entry name" value="Adenine nucleotide alpha hydrolases-like"/>
    <property type="match status" value="1"/>
</dbReference>
<dbReference type="AlphaFoldDB" id="A0A1P8JU45"/>
<dbReference type="CDD" id="cd00293">
    <property type="entry name" value="USP-like"/>
    <property type="match status" value="1"/>
</dbReference>
<evidence type="ECO:0000313" key="4">
    <source>
        <dbReference type="Proteomes" id="UP000186609"/>
    </source>
</evidence>